<evidence type="ECO:0000313" key="1">
    <source>
        <dbReference type="EMBL" id="OCA82106.1"/>
    </source>
</evidence>
<reference evidence="2" key="1">
    <citation type="submission" date="2016-05" db="EMBL/GenBank/DDBJ databases">
        <authorList>
            <person name="Liu B."/>
            <person name="Wang J."/>
            <person name="Zhu Y."/>
            <person name="Liu G."/>
            <person name="Chen Q."/>
            <person name="Chen Z."/>
            <person name="Lan J."/>
            <person name="Che J."/>
            <person name="Ge C."/>
            <person name="Shi H."/>
            <person name="Pan Z."/>
            <person name="Liu X."/>
        </authorList>
    </citation>
    <scope>NUCLEOTIDE SEQUENCE [LARGE SCALE GENOMIC DNA]</scope>
    <source>
        <strain evidence="2">FJAT-27215</strain>
    </source>
</reference>
<protein>
    <submittedName>
        <fullName evidence="1">Uncharacterized protein</fullName>
    </submittedName>
</protein>
<organism evidence="1 2">
    <name type="scientific">Pseudobacillus wudalianchiensis</name>
    <dbReference type="NCBI Taxonomy" id="1743143"/>
    <lineage>
        <taxon>Bacteria</taxon>
        <taxon>Bacillati</taxon>
        <taxon>Bacillota</taxon>
        <taxon>Bacilli</taxon>
        <taxon>Bacillales</taxon>
        <taxon>Bacillaceae</taxon>
        <taxon>Pseudobacillus</taxon>
    </lineage>
</organism>
<proteinExistence type="predicted"/>
<comment type="caution">
    <text evidence="1">The sequence shown here is derived from an EMBL/GenBank/DDBJ whole genome shotgun (WGS) entry which is preliminary data.</text>
</comment>
<evidence type="ECO:0000313" key="2">
    <source>
        <dbReference type="Proteomes" id="UP000092578"/>
    </source>
</evidence>
<dbReference type="RefSeq" id="WP_065411996.1">
    <property type="nucleotide sequence ID" value="NZ_MAYT01000030.1"/>
</dbReference>
<dbReference type="EMBL" id="MAYT01000030">
    <property type="protein sequence ID" value="OCA82106.1"/>
    <property type="molecule type" value="Genomic_DNA"/>
</dbReference>
<dbReference type="AlphaFoldDB" id="A0A1B9AE30"/>
<keyword evidence="2" id="KW-1185">Reference proteome</keyword>
<accession>A0A1B9AE30</accession>
<sequence length="142" mass="16295">MQPGLYIDIDSGCLILVLRIALLIDFADDVCGYINKFFDCPHDHLYLVCYSLVLTGLSGGNGIHRPRDQDAKKEREYKVLPSIGKKTYTVGFFVGCIMDRLFLKINDDSVKLLQLAVCEALLHHSWKKKKDYFTSSKEYWII</sequence>
<name>A0A1B9AE30_9BACI</name>
<dbReference type="Proteomes" id="UP000092578">
    <property type="component" value="Unassembled WGS sequence"/>
</dbReference>
<gene>
    <name evidence="1" type="ORF">A8F95_15530</name>
</gene>